<proteinExistence type="predicted"/>
<protein>
    <submittedName>
        <fullName evidence="2">Uncharacterized protein</fullName>
    </submittedName>
</protein>
<gene>
    <name evidence="2" type="ORF">AWC38_SpisGene3431</name>
</gene>
<keyword evidence="3" id="KW-1185">Reference proteome</keyword>
<feature type="region of interest" description="Disordered" evidence="1">
    <location>
        <begin position="1"/>
        <end position="23"/>
    </location>
</feature>
<dbReference type="Proteomes" id="UP000225706">
    <property type="component" value="Unassembled WGS sequence"/>
</dbReference>
<name>A0A2B4SQP2_STYPI</name>
<reference evidence="3" key="1">
    <citation type="journal article" date="2017" name="bioRxiv">
        <title>Comparative analysis of the genomes of Stylophora pistillata and Acropora digitifera provides evidence for extensive differences between species of corals.</title>
        <authorList>
            <person name="Voolstra C.R."/>
            <person name="Li Y."/>
            <person name="Liew Y.J."/>
            <person name="Baumgarten S."/>
            <person name="Zoccola D."/>
            <person name="Flot J.-F."/>
            <person name="Tambutte S."/>
            <person name="Allemand D."/>
            <person name="Aranda M."/>
        </authorList>
    </citation>
    <scope>NUCLEOTIDE SEQUENCE [LARGE SCALE GENOMIC DNA]</scope>
</reference>
<evidence type="ECO:0000256" key="1">
    <source>
        <dbReference type="SAM" id="MobiDB-lite"/>
    </source>
</evidence>
<organism evidence="2 3">
    <name type="scientific">Stylophora pistillata</name>
    <name type="common">Smooth cauliflower coral</name>
    <dbReference type="NCBI Taxonomy" id="50429"/>
    <lineage>
        <taxon>Eukaryota</taxon>
        <taxon>Metazoa</taxon>
        <taxon>Cnidaria</taxon>
        <taxon>Anthozoa</taxon>
        <taxon>Hexacorallia</taxon>
        <taxon>Scleractinia</taxon>
        <taxon>Astrocoeniina</taxon>
        <taxon>Pocilloporidae</taxon>
        <taxon>Stylophora</taxon>
    </lineage>
</organism>
<dbReference type="AlphaFoldDB" id="A0A2B4SQP2"/>
<evidence type="ECO:0000313" key="2">
    <source>
        <dbReference type="EMBL" id="PFX31686.1"/>
    </source>
</evidence>
<dbReference type="EMBL" id="LSMT01000032">
    <property type="protein sequence ID" value="PFX31686.1"/>
    <property type="molecule type" value="Genomic_DNA"/>
</dbReference>
<sequence>MASHMDEPSTKKQRLDPEELLEGQPRSRDIKLDMTKYKEWVRVLADEELVSIFELGVKVRESVTFTVDVGPKFMNENALAPKIEEITGTMNNVETKVHDKVLNVQQVLTTKVCEGIDKMTTNVLIFKTDLSDDIKKIGERLQTDVKEIATRVPALNTLGTAIKESESRINQSLEKQGEKLDLLSTALRNPQKKGARAEKDVLGILHQNLRRSNFTFRDTSREKGKGDIEADTPDGHKIMIEIKNWESALTKDAIESFEGNLAKVPHFRVGILLSMKSGIANRSKRGQFGVMFNDDQKQYMIYVPNAHGEEDLIVWSVLMASQLANIQVGELGEKKTQGLRKVYEEFQKNVQRSKDSRINLEALKAAVQQLEENVVPILDSVDKASKDLNKLLNK</sequence>
<accession>A0A2B4SQP2</accession>
<evidence type="ECO:0000313" key="3">
    <source>
        <dbReference type="Proteomes" id="UP000225706"/>
    </source>
</evidence>
<feature type="compositionally biased region" description="Basic and acidic residues" evidence="1">
    <location>
        <begin position="1"/>
        <end position="17"/>
    </location>
</feature>
<comment type="caution">
    <text evidence="2">The sequence shown here is derived from an EMBL/GenBank/DDBJ whole genome shotgun (WGS) entry which is preliminary data.</text>
</comment>